<dbReference type="Pfam" id="PF09388">
    <property type="entry name" value="SpoOE-like"/>
    <property type="match status" value="1"/>
</dbReference>
<keyword evidence="2" id="KW-1185">Reference proteome</keyword>
<evidence type="ECO:0000313" key="1">
    <source>
        <dbReference type="EMBL" id="SDI54033.1"/>
    </source>
</evidence>
<reference evidence="2" key="1">
    <citation type="submission" date="2016-10" db="EMBL/GenBank/DDBJ databases">
        <authorList>
            <person name="Varghese N."/>
            <person name="Submissions S."/>
        </authorList>
    </citation>
    <scope>NUCLEOTIDE SEQUENCE [LARGE SCALE GENOMIC DNA]</scope>
    <source>
        <strain evidence="2">DSM 8344</strain>
    </source>
</reference>
<dbReference type="GO" id="GO:0043937">
    <property type="term" value="P:regulation of sporulation"/>
    <property type="evidence" value="ECO:0007669"/>
    <property type="project" value="InterPro"/>
</dbReference>
<dbReference type="EMBL" id="FNCP01000048">
    <property type="protein sequence ID" value="SDI54033.1"/>
    <property type="molecule type" value="Genomic_DNA"/>
</dbReference>
<dbReference type="GO" id="GO:0046983">
    <property type="term" value="F:protein dimerization activity"/>
    <property type="evidence" value="ECO:0007669"/>
    <property type="project" value="InterPro"/>
</dbReference>
<dbReference type="Proteomes" id="UP000198656">
    <property type="component" value="Unassembled WGS sequence"/>
</dbReference>
<dbReference type="InterPro" id="IPR037208">
    <property type="entry name" value="Spo0E-like_sf"/>
</dbReference>
<dbReference type="RefSeq" id="WP_092335794.1">
    <property type="nucleotide sequence ID" value="NZ_FNCP01000048.1"/>
</dbReference>
<dbReference type="Gene3D" id="4.10.280.10">
    <property type="entry name" value="Helix-loop-helix DNA-binding domain"/>
    <property type="match status" value="1"/>
</dbReference>
<organism evidence="1 2">
    <name type="scientific">Desulfosporosinus hippei DSM 8344</name>
    <dbReference type="NCBI Taxonomy" id="1121419"/>
    <lineage>
        <taxon>Bacteria</taxon>
        <taxon>Bacillati</taxon>
        <taxon>Bacillota</taxon>
        <taxon>Clostridia</taxon>
        <taxon>Eubacteriales</taxon>
        <taxon>Desulfitobacteriaceae</taxon>
        <taxon>Desulfosporosinus</taxon>
    </lineage>
</organism>
<evidence type="ECO:0000313" key="2">
    <source>
        <dbReference type="Proteomes" id="UP000198656"/>
    </source>
</evidence>
<sequence>MSHTINDLIKQIEKLRLDLIEVKEGRSYTDPEVIAVSQALDKVLDEYQELMLKNKTK</sequence>
<dbReference type="SUPFAM" id="SSF140500">
    <property type="entry name" value="BAS1536-like"/>
    <property type="match status" value="1"/>
</dbReference>
<dbReference type="InterPro" id="IPR018540">
    <property type="entry name" value="Spo0E-like"/>
</dbReference>
<dbReference type="STRING" id="1121419.SAMN05443529_1481"/>
<accession>A0A1G8LEL1</accession>
<gene>
    <name evidence="1" type="ORF">SAMN05443529_1481</name>
</gene>
<proteinExistence type="predicted"/>
<dbReference type="AlphaFoldDB" id="A0A1G8LEL1"/>
<dbReference type="OrthoDB" id="1799384at2"/>
<dbReference type="InterPro" id="IPR036638">
    <property type="entry name" value="HLH_DNA-bd_sf"/>
</dbReference>
<protein>
    <submittedName>
        <fullName evidence="1">Spo0E like sporulation regulatory protein</fullName>
    </submittedName>
</protein>
<name>A0A1G8LEL1_9FIRM</name>